<dbReference type="AntiFam" id="ANF00010">
    <property type="entry name" value="tRNA translation"/>
</dbReference>
<accession>A0A0G1CFW4</accession>
<reference evidence="1 2" key="1">
    <citation type="journal article" date="2015" name="Nature">
        <title>rRNA introns, odd ribosomes, and small enigmatic genomes across a large radiation of phyla.</title>
        <authorList>
            <person name="Brown C.T."/>
            <person name="Hug L.A."/>
            <person name="Thomas B.C."/>
            <person name="Sharon I."/>
            <person name="Castelle C.J."/>
            <person name="Singh A."/>
            <person name="Wilkins M.J."/>
            <person name="Williams K.H."/>
            <person name="Banfield J.F."/>
        </authorList>
    </citation>
    <scope>NUCLEOTIDE SEQUENCE [LARGE SCALE GENOMIC DNA]</scope>
</reference>
<name>A0A0G1CFW4_9BACT</name>
<sequence length="52" mass="5994">MRSAFFLLKVCDIIHLFLFATLAQLVERHFRKVEVLGSIPRGGSKNSKFKML</sequence>
<proteinExistence type="predicted"/>
<dbReference type="AlphaFoldDB" id="A0A0G1CFW4"/>
<evidence type="ECO:0000313" key="1">
    <source>
        <dbReference type="EMBL" id="KKS48468.1"/>
    </source>
</evidence>
<gene>
    <name evidence="1" type="ORF">UV11_C0008G0007</name>
</gene>
<comment type="caution">
    <text evidence="1">The sequence shown here is derived from an EMBL/GenBank/DDBJ whole genome shotgun (WGS) entry which is preliminary data.</text>
</comment>
<dbReference type="Proteomes" id="UP000034036">
    <property type="component" value="Unassembled WGS sequence"/>
</dbReference>
<evidence type="ECO:0000313" key="2">
    <source>
        <dbReference type="Proteomes" id="UP000034036"/>
    </source>
</evidence>
<dbReference type="EMBL" id="LCDF01000008">
    <property type="protein sequence ID" value="KKS48468.1"/>
    <property type="molecule type" value="Genomic_DNA"/>
</dbReference>
<protein>
    <submittedName>
        <fullName evidence="1">Uncharacterized protein</fullName>
    </submittedName>
</protein>
<organism evidence="1 2">
    <name type="scientific">Candidatus Giovannonibacteria bacterium GW2011_GWF2_42_19</name>
    <dbReference type="NCBI Taxonomy" id="1618659"/>
    <lineage>
        <taxon>Bacteria</taxon>
        <taxon>Candidatus Giovannoniibacteriota</taxon>
    </lineage>
</organism>